<evidence type="ECO:0008006" key="4">
    <source>
        <dbReference type="Google" id="ProtNLM"/>
    </source>
</evidence>
<dbReference type="Gene3D" id="2.60.120.260">
    <property type="entry name" value="Galactose-binding domain-like"/>
    <property type="match status" value="1"/>
</dbReference>
<keyword evidence="3" id="KW-1185">Reference proteome</keyword>
<evidence type="ECO:0000256" key="1">
    <source>
        <dbReference type="SAM" id="MobiDB-lite"/>
    </source>
</evidence>
<feature type="region of interest" description="Disordered" evidence="1">
    <location>
        <begin position="329"/>
        <end position="354"/>
    </location>
</feature>
<dbReference type="EMBL" id="BIXY01000110">
    <property type="protein sequence ID" value="GCF11408.1"/>
    <property type="molecule type" value="Genomic_DNA"/>
</dbReference>
<dbReference type="AlphaFoldDB" id="A0A5A5TJJ8"/>
<dbReference type="InterPro" id="IPR029062">
    <property type="entry name" value="Class_I_gatase-like"/>
</dbReference>
<organism evidence="2 3">
    <name type="scientific">Dictyobacter arantiisoli</name>
    <dbReference type="NCBI Taxonomy" id="2014874"/>
    <lineage>
        <taxon>Bacteria</taxon>
        <taxon>Bacillati</taxon>
        <taxon>Chloroflexota</taxon>
        <taxon>Ktedonobacteria</taxon>
        <taxon>Ktedonobacterales</taxon>
        <taxon>Dictyobacteraceae</taxon>
        <taxon>Dictyobacter</taxon>
    </lineage>
</organism>
<evidence type="ECO:0000313" key="2">
    <source>
        <dbReference type="EMBL" id="GCF11408.1"/>
    </source>
</evidence>
<dbReference type="Proteomes" id="UP000322530">
    <property type="component" value="Unassembled WGS sequence"/>
</dbReference>
<gene>
    <name evidence="2" type="ORF">KDI_49720</name>
</gene>
<protein>
    <recommendedName>
        <fullName evidence="4">MAM domain-containing protein</fullName>
    </recommendedName>
</protein>
<dbReference type="SUPFAM" id="SSF52317">
    <property type="entry name" value="Class I glutamine amidotransferase-like"/>
    <property type="match status" value="1"/>
</dbReference>
<dbReference type="NCBIfam" id="NF038128">
    <property type="entry name" value="choice_anch_J"/>
    <property type="match status" value="1"/>
</dbReference>
<reference evidence="2 3" key="1">
    <citation type="submission" date="2019-01" db="EMBL/GenBank/DDBJ databases">
        <title>Draft genome sequence of Dictyobacter sp. Uno17.</title>
        <authorList>
            <person name="Wang C.M."/>
            <person name="Zheng Y."/>
            <person name="Sakai Y."/>
            <person name="Abe K."/>
            <person name="Yokota A."/>
            <person name="Yabe S."/>
        </authorList>
    </citation>
    <scope>NUCLEOTIDE SEQUENCE [LARGE SCALE GENOMIC DNA]</scope>
    <source>
        <strain evidence="2 3">Uno17</strain>
    </source>
</reference>
<dbReference type="SUPFAM" id="SSF49899">
    <property type="entry name" value="Concanavalin A-like lectins/glucanases"/>
    <property type="match status" value="1"/>
</dbReference>
<comment type="caution">
    <text evidence="2">The sequence shown here is derived from an EMBL/GenBank/DDBJ whole genome shotgun (WGS) entry which is preliminary data.</text>
</comment>
<dbReference type="OrthoDB" id="9801679at2"/>
<dbReference type="InterPro" id="IPR013320">
    <property type="entry name" value="ConA-like_dom_sf"/>
</dbReference>
<sequence length="512" mass="53905">MTQKQPRLLPLLAIALLLVMSIFALLQNLHPQLAHAATYNVLFDDAHAETAGNADWIISTSMPDPLAENANPQVETNWTGGISAWGVALQKTGRYSLKTNTSTLTYGSSSNTLDLSHFSALVLPEPNTLFTSSEKTAIINFVKNGGGLFMIADHTGSDRNNDGADSLKIFNDLMNNNGIQSDPFGIQFDAVNIASENPSNDTPSAASDPLLKGPFGTASGTIIRNGTTETLHPTDNASVKGDIYRVSASNTGTTNVEVSHSTYGSGRVAAMGDSSAIDDGTCSSGNTCYNGWNDSAAQDNILFPNATEWLAGGSGGTTGTPTPTVTPTVTATSTPTNPTPTPTVTATPTSTPTVTPTPIASNLISNGGFENGATPWVESSSGGYEIIDSSMPHSGTESADFCGANNCSDSIYQQVTIPGSITSAHLSYAWYMTTQETSHPYDYLYVRIRNSSGSTLRTIQTITDGSTADSWQSVSYDLSAYKGQTVQIAFVATTDSQEPTEFYLDDVALNVA</sequence>
<dbReference type="RefSeq" id="WP_149404237.1">
    <property type="nucleotide sequence ID" value="NZ_BIXY01000110.1"/>
</dbReference>
<proteinExistence type="predicted"/>
<accession>A0A5A5TJJ8</accession>
<dbReference type="Pfam" id="PF20773">
    <property type="entry name" value="InhA-like_MAM"/>
    <property type="match status" value="1"/>
</dbReference>
<name>A0A5A5TJJ8_9CHLR</name>
<evidence type="ECO:0000313" key="3">
    <source>
        <dbReference type="Proteomes" id="UP000322530"/>
    </source>
</evidence>